<reference evidence="2 3" key="1">
    <citation type="submission" date="2018-03" db="EMBL/GenBank/DDBJ databases">
        <title>Genomic Encyclopedia of Archaeal and Bacterial Type Strains, Phase II (KMG-II): from individual species to whole genera.</title>
        <authorList>
            <person name="Goeker M."/>
        </authorList>
    </citation>
    <scope>NUCLEOTIDE SEQUENCE [LARGE SCALE GENOMIC DNA]</scope>
    <source>
        <strain evidence="2 3">DSM 27929</strain>
    </source>
</reference>
<proteinExistence type="predicted"/>
<protein>
    <submittedName>
        <fullName evidence="2">Uncharacterized protein</fullName>
    </submittedName>
</protein>
<feature type="transmembrane region" description="Helical" evidence="1">
    <location>
        <begin position="41"/>
        <end position="60"/>
    </location>
</feature>
<keyword evidence="3" id="KW-1185">Reference proteome</keyword>
<dbReference type="EMBL" id="PVTR01000009">
    <property type="protein sequence ID" value="PRY86306.1"/>
    <property type="molecule type" value="Genomic_DNA"/>
</dbReference>
<keyword evidence="1" id="KW-1133">Transmembrane helix</keyword>
<dbReference type="AlphaFoldDB" id="A0A2T0WHZ1"/>
<evidence type="ECO:0000256" key="1">
    <source>
        <dbReference type="SAM" id="Phobius"/>
    </source>
</evidence>
<sequence length="209" mass="24419">MLRKSFENIDQRAKVPTGFEFKKERIWEKVSKRPKKDSRRFWYWSAAALIPLILLSFWFFKPTVATEPNYLTTTISSGSFEMIVELQTSTIDQKPKKAIVSIPDQPVPFDENEVLETISPDSLESIYNDEPSKILRKTIVFEDIITEPEEKKLSPSALAIQNALEKTKVEQKVEERMIVEKLTFEQMIQARKQYMQEKGNPTKNKRKDD</sequence>
<organism evidence="2 3">
    <name type="scientific">Mongoliibacter ruber</name>
    <dbReference type="NCBI Taxonomy" id="1750599"/>
    <lineage>
        <taxon>Bacteria</taxon>
        <taxon>Pseudomonadati</taxon>
        <taxon>Bacteroidota</taxon>
        <taxon>Cytophagia</taxon>
        <taxon>Cytophagales</taxon>
        <taxon>Cyclobacteriaceae</taxon>
        <taxon>Mongoliibacter</taxon>
    </lineage>
</organism>
<accession>A0A2T0WHZ1</accession>
<comment type="caution">
    <text evidence="2">The sequence shown here is derived from an EMBL/GenBank/DDBJ whole genome shotgun (WGS) entry which is preliminary data.</text>
</comment>
<evidence type="ECO:0000313" key="2">
    <source>
        <dbReference type="EMBL" id="PRY86306.1"/>
    </source>
</evidence>
<dbReference type="Proteomes" id="UP000238157">
    <property type="component" value="Unassembled WGS sequence"/>
</dbReference>
<evidence type="ECO:0000313" key="3">
    <source>
        <dbReference type="Proteomes" id="UP000238157"/>
    </source>
</evidence>
<gene>
    <name evidence="2" type="ORF">CLW00_109153</name>
</gene>
<dbReference type="RefSeq" id="WP_106134638.1">
    <property type="nucleotide sequence ID" value="NZ_PVTR01000009.1"/>
</dbReference>
<name>A0A2T0WHZ1_9BACT</name>
<dbReference type="OrthoDB" id="837101at2"/>
<keyword evidence="1" id="KW-0812">Transmembrane</keyword>
<keyword evidence="1" id="KW-0472">Membrane</keyword>